<proteinExistence type="inferred from homology"/>
<reference evidence="5 6" key="2">
    <citation type="journal article" date="2012" name="Stand. Genomic Sci.">
        <title>Complete genome sequence of the sulfate-reducing firmicute Desulfotomaculum ruminis type strain (DL(T)).</title>
        <authorList>
            <person name="Spring S."/>
            <person name="Visser M."/>
            <person name="Lu M."/>
            <person name="Copeland A."/>
            <person name="Lapidus A."/>
            <person name="Lucas S."/>
            <person name="Cheng J.F."/>
            <person name="Han C."/>
            <person name="Tapia R."/>
            <person name="Goodwin L.A."/>
            <person name="Pitluck S."/>
            <person name="Ivanova N."/>
            <person name="Land M."/>
            <person name="Hauser L."/>
            <person name="Larimer F."/>
            <person name="Rohde M."/>
            <person name="Goker M."/>
            <person name="Detter J.C."/>
            <person name="Kyrpides N.C."/>
            <person name="Woyke T."/>
            <person name="Schaap P.J."/>
            <person name="Plugge C.M."/>
            <person name="Muyzer G."/>
            <person name="Kuever J."/>
            <person name="Pereira I.A."/>
            <person name="Parshina S.N."/>
            <person name="Bernier-Latmani R."/>
            <person name="Stams A.J."/>
            <person name="Klenk H.P."/>
        </authorList>
    </citation>
    <scope>NUCLEOTIDE SEQUENCE [LARGE SCALE GENOMIC DNA]</scope>
    <source>
        <strain evidence="6">ATCC 23193 / DSM 2154 / NCIB 8452 / DL</strain>
    </source>
</reference>
<dbReference type="GO" id="GO:0110001">
    <property type="term" value="C:toxin-antitoxin complex"/>
    <property type="evidence" value="ECO:0007669"/>
    <property type="project" value="InterPro"/>
</dbReference>
<accession>F6DVI7</accession>
<evidence type="ECO:0000313" key="6">
    <source>
        <dbReference type="Proteomes" id="UP000009234"/>
    </source>
</evidence>
<dbReference type="OrthoDB" id="9796612at2"/>
<name>F6DVI7_DESRL</name>
<gene>
    <name evidence="5" type="ordered locus">Desru_3241</name>
</gene>
<dbReference type="STRING" id="696281.Desru_3241"/>
<organism evidence="5 6">
    <name type="scientific">Desulforamulus ruminis (strain ATCC 23193 / DSM 2154 / NCIMB 8452 / DL)</name>
    <name type="common">Desulfotomaculum ruminis</name>
    <dbReference type="NCBI Taxonomy" id="696281"/>
    <lineage>
        <taxon>Bacteria</taxon>
        <taxon>Bacillati</taxon>
        <taxon>Bacillota</taxon>
        <taxon>Clostridia</taxon>
        <taxon>Eubacteriales</taxon>
        <taxon>Peptococcaceae</taxon>
        <taxon>Desulforamulus</taxon>
    </lineage>
</organism>
<dbReference type="HOGENOM" id="CLU_142825_1_0_9"/>
<dbReference type="GO" id="GO:0004540">
    <property type="term" value="F:RNA nuclease activity"/>
    <property type="evidence" value="ECO:0007669"/>
    <property type="project" value="InterPro"/>
</dbReference>
<keyword evidence="1" id="KW-1277">Toxin-antitoxin system</keyword>
<dbReference type="InterPro" id="IPR052379">
    <property type="entry name" value="Type_VII_TA_RNase"/>
</dbReference>
<dbReference type="InterPro" id="IPR037038">
    <property type="entry name" value="HepT-like_sf"/>
</dbReference>
<dbReference type="KEGG" id="dru:Desru_3241"/>
<reference evidence="6" key="1">
    <citation type="submission" date="2011-05" db="EMBL/GenBank/DDBJ databases">
        <title>Complete sequence of Desulfotomaculum ruminis DSM 2154.</title>
        <authorList>
            <person name="Lucas S."/>
            <person name="Copeland A."/>
            <person name="Lapidus A."/>
            <person name="Cheng J.-F."/>
            <person name="Goodwin L."/>
            <person name="Pitluck S."/>
            <person name="Lu M."/>
            <person name="Detter J.C."/>
            <person name="Han C."/>
            <person name="Tapia R."/>
            <person name="Land M."/>
            <person name="Hauser L."/>
            <person name="Kyrpides N."/>
            <person name="Ivanova N."/>
            <person name="Mikhailova N."/>
            <person name="Pagani I."/>
            <person name="Stams A.J.M."/>
            <person name="Plugge C.M."/>
            <person name="Muyzer G."/>
            <person name="Kuever J."/>
            <person name="Parshina S.N."/>
            <person name="Ivanova A.E."/>
            <person name="Nazina T.N."/>
            <person name="Brambilla E."/>
            <person name="Spring S."/>
            <person name="Klenk H.-P."/>
            <person name="Woyke T."/>
        </authorList>
    </citation>
    <scope>NUCLEOTIDE SEQUENCE [LARGE SCALE GENOMIC DNA]</scope>
    <source>
        <strain evidence="6">ATCC 23193 / DSM 2154 / NCIB 8452 / DL</strain>
    </source>
</reference>
<dbReference type="GO" id="GO:0016787">
    <property type="term" value="F:hydrolase activity"/>
    <property type="evidence" value="ECO:0007669"/>
    <property type="project" value="UniProtKB-KW"/>
</dbReference>
<evidence type="ECO:0000256" key="3">
    <source>
        <dbReference type="ARBA" id="ARBA00022801"/>
    </source>
</evidence>
<protein>
    <recommendedName>
        <fullName evidence="7">DUF86 domain-containing protein</fullName>
    </recommendedName>
</protein>
<dbReference type="PANTHER" id="PTHR33397">
    <property type="entry name" value="UPF0331 PROTEIN YUTE"/>
    <property type="match status" value="1"/>
</dbReference>
<comment type="similarity">
    <text evidence="4">Belongs to the HepT RNase toxin family.</text>
</comment>
<dbReference type="NCBIfam" id="NF047751">
    <property type="entry name" value="HepT_toxin"/>
    <property type="match status" value="1"/>
</dbReference>
<dbReference type="RefSeq" id="WP_013843193.1">
    <property type="nucleotide sequence ID" value="NC_015589.1"/>
</dbReference>
<dbReference type="InterPro" id="IPR008201">
    <property type="entry name" value="HepT-like"/>
</dbReference>
<keyword evidence="2" id="KW-0540">Nuclease</keyword>
<evidence type="ECO:0000313" key="5">
    <source>
        <dbReference type="EMBL" id="AEG61447.1"/>
    </source>
</evidence>
<dbReference type="EMBL" id="CP002780">
    <property type="protein sequence ID" value="AEG61447.1"/>
    <property type="molecule type" value="Genomic_DNA"/>
</dbReference>
<evidence type="ECO:0000256" key="4">
    <source>
        <dbReference type="ARBA" id="ARBA00024207"/>
    </source>
</evidence>
<evidence type="ECO:0000256" key="2">
    <source>
        <dbReference type="ARBA" id="ARBA00022722"/>
    </source>
</evidence>
<keyword evidence="6" id="KW-1185">Reference proteome</keyword>
<dbReference type="eggNOG" id="COG2445">
    <property type="taxonomic scope" value="Bacteria"/>
</dbReference>
<sequence>MYNHSLISERIGIITNSVNRLKRLANTPMEQFRVDEDAIDIAENRLRRALEALFDLGRHVVIKSGLGVPVDYRSVIEKLREANCLPADFAQNIAGIAGYRNRLIHDYNKVTPEELYDLMQNRLTDLTQFCKYIMDFTSGNKEVNGSFK</sequence>
<dbReference type="PANTHER" id="PTHR33397:SF3">
    <property type="entry name" value="MRNA NUCLEASE HEPT"/>
    <property type="match status" value="1"/>
</dbReference>
<dbReference type="AlphaFoldDB" id="F6DVI7"/>
<evidence type="ECO:0000256" key="1">
    <source>
        <dbReference type="ARBA" id="ARBA00022649"/>
    </source>
</evidence>
<keyword evidence="3" id="KW-0378">Hydrolase</keyword>
<dbReference type="Proteomes" id="UP000009234">
    <property type="component" value="Chromosome"/>
</dbReference>
<evidence type="ECO:0008006" key="7">
    <source>
        <dbReference type="Google" id="ProtNLM"/>
    </source>
</evidence>
<dbReference type="Gene3D" id="1.20.120.580">
    <property type="entry name" value="bsu32300-like"/>
    <property type="match status" value="1"/>
</dbReference>
<dbReference type="Pfam" id="PF01934">
    <property type="entry name" value="HepT-like"/>
    <property type="match status" value="1"/>
</dbReference>